<name>A0A0F9NN01_9ZZZZ</name>
<dbReference type="AlphaFoldDB" id="A0A0F9NN01"/>
<accession>A0A0F9NN01</accession>
<sequence length="77" mass="8416">MPTISEMASKGADKLRRKASTMATSYNAAKGRAVTNFSAVGFGPTRTANYRSGVDAATYRAPDPDKWSRNWIAKMQE</sequence>
<gene>
    <name evidence="1" type="ORF">LCGC14_1316890</name>
</gene>
<comment type="caution">
    <text evidence="1">The sequence shown here is derived from an EMBL/GenBank/DDBJ whole genome shotgun (WGS) entry which is preliminary data.</text>
</comment>
<evidence type="ECO:0000313" key="1">
    <source>
        <dbReference type="EMBL" id="KKM82712.1"/>
    </source>
</evidence>
<organism evidence="1">
    <name type="scientific">marine sediment metagenome</name>
    <dbReference type="NCBI Taxonomy" id="412755"/>
    <lineage>
        <taxon>unclassified sequences</taxon>
        <taxon>metagenomes</taxon>
        <taxon>ecological metagenomes</taxon>
    </lineage>
</organism>
<protein>
    <submittedName>
        <fullName evidence="1">Uncharacterized protein</fullName>
    </submittedName>
</protein>
<dbReference type="EMBL" id="LAZR01007821">
    <property type="protein sequence ID" value="KKM82712.1"/>
    <property type="molecule type" value="Genomic_DNA"/>
</dbReference>
<proteinExistence type="predicted"/>
<reference evidence="1" key="1">
    <citation type="journal article" date="2015" name="Nature">
        <title>Complex archaea that bridge the gap between prokaryotes and eukaryotes.</title>
        <authorList>
            <person name="Spang A."/>
            <person name="Saw J.H."/>
            <person name="Jorgensen S.L."/>
            <person name="Zaremba-Niedzwiedzka K."/>
            <person name="Martijn J."/>
            <person name="Lind A.E."/>
            <person name="van Eijk R."/>
            <person name="Schleper C."/>
            <person name="Guy L."/>
            <person name="Ettema T.J."/>
        </authorList>
    </citation>
    <scope>NUCLEOTIDE SEQUENCE</scope>
</reference>